<dbReference type="EnsemblMetazoa" id="CLYHEMT019308.1">
    <property type="protein sequence ID" value="CLYHEMP019308.1"/>
    <property type="gene ID" value="CLYHEMG019308"/>
</dbReference>
<dbReference type="AlphaFoldDB" id="A0A7M5X818"/>
<dbReference type="Proteomes" id="UP000594262">
    <property type="component" value="Unplaced"/>
</dbReference>
<reference evidence="1" key="1">
    <citation type="submission" date="2021-01" db="UniProtKB">
        <authorList>
            <consortium name="EnsemblMetazoa"/>
        </authorList>
    </citation>
    <scope>IDENTIFICATION</scope>
</reference>
<accession>A0A7M5X818</accession>
<organism evidence="1 2">
    <name type="scientific">Clytia hemisphaerica</name>
    <dbReference type="NCBI Taxonomy" id="252671"/>
    <lineage>
        <taxon>Eukaryota</taxon>
        <taxon>Metazoa</taxon>
        <taxon>Cnidaria</taxon>
        <taxon>Hydrozoa</taxon>
        <taxon>Hydroidolina</taxon>
        <taxon>Leptothecata</taxon>
        <taxon>Obeliida</taxon>
        <taxon>Clytiidae</taxon>
        <taxon>Clytia</taxon>
    </lineage>
</organism>
<protein>
    <submittedName>
        <fullName evidence="1">Uncharacterized protein</fullName>
    </submittedName>
</protein>
<keyword evidence="2" id="KW-1185">Reference proteome</keyword>
<evidence type="ECO:0000313" key="2">
    <source>
        <dbReference type="Proteomes" id="UP000594262"/>
    </source>
</evidence>
<proteinExistence type="predicted"/>
<sequence length="104" mass="12083">STVIYCFLLLVEDPLHQVTRKCIRQGRVVNCNFYKKLRKLPCRVTYSGCGRPNCSSCKTTGNQRSCLLRTKCEKVCRERCEHGTKGCKMNVFFVRSLNFILRIK</sequence>
<evidence type="ECO:0000313" key="1">
    <source>
        <dbReference type="EnsemblMetazoa" id="CLYHEMP019308.1"/>
    </source>
</evidence>
<name>A0A7M5X818_9CNID</name>